<reference evidence="2 3" key="1">
    <citation type="submission" date="2016-04" db="EMBL/GenBank/DDBJ databases">
        <title>Draft genome of Fonsecaea erecta CBS 125763.</title>
        <authorList>
            <person name="Weiss V.A."/>
            <person name="Vicente V.A."/>
            <person name="Raittz R.T."/>
            <person name="Moreno L.F."/>
            <person name="De Souza E.M."/>
            <person name="Pedrosa F.O."/>
            <person name="Steffens M.B."/>
            <person name="Faoro H."/>
            <person name="Tadra-Sfeir M.Z."/>
            <person name="Najafzadeh M.J."/>
            <person name="Felipe M.S."/>
            <person name="Teixeira M."/>
            <person name="Sun J."/>
            <person name="Xi L."/>
            <person name="Gomes R."/>
            <person name="De Azevedo C.M."/>
            <person name="Salgado C.G."/>
            <person name="Da Silva M.B."/>
            <person name="Nascimento M.F."/>
            <person name="Queiroz-Telles F."/>
            <person name="Attili D.S."/>
            <person name="Gorbushina A."/>
        </authorList>
    </citation>
    <scope>NUCLEOTIDE SEQUENCE [LARGE SCALE GENOMIC DNA]</scope>
    <source>
        <strain evidence="2 3">CBS 125763</strain>
    </source>
</reference>
<feature type="compositionally biased region" description="Basic residues" evidence="1">
    <location>
        <begin position="241"/>
        <end position="250"/>
    </location>
</feature>
<dbReference type="GeneID" id="30015993"/>
<gene>
    <name evidence="2" type="ORF">AYL99_11826</name>
</gene>
<dbReference type="EMBL" id="LVYI01000017">
    <property type="protein sequence ID" value="OAP53946.1"/>
    <property type="molecule type" value="Genomic_DNA"/>
</dbReference>
<dbReference type="AlphaFoldDB" id="A0A178Z3D4"/>
<dbReference type="SUPFAM" id="SSF55729">
    <property type="entry name" value="Acyl-CoA N-acyltransferases (Nat)"/>
    <property type="match status" value="1"/>
</dbReference>
<name>A0A178Z3D4_9EURO</name>
<dbReference type="STRING" id="1367422.A0A178Z3D4"/>
<accession>A0A178Z3D4</accession>
<evidence type="ECO:0000256" key="1">
    <source>
        <dbReference type="SAM" id="MobiDB-lite"/>
    </source>
</evidence>
<evidence type="ECO:0000313" key="3">
    <source>
        <dbReference type="Proteomes" id="UP000078343"/>
    </source>
</evidence>
<dbReference type="Gene3D" id="3.40.630.30">
    <property type="match status" value="1"/>
</dbReference>
<organism evidence="2 3">
    <name type="scientific">Fonsecaea erecta</name>
    <dbReference type="NCBI Taxonomy" id="1367422"/>
    <lineage>
        <taxon>Eukaryota</taxon>
        <taxon>Fungi</taxon>
        <taxon>Dikarya</taxon>
        <taxon>Ascomycota</taxon>
        <taxon>Pezizomycotina</taxon>
        <taxon>Eurotiomycetes</taxon>
        <taxon>Chaetothyriomycetidae</taxon>
        <taxon>Chaetothyriales</taxon>
        <taxon>Herpotrichiellaceae</taxon>
        <taxon>Fonsecaea</taxon>
    </lineage>
</organism>
<dbReference type="Proteomes" id="UP000078343">
    <property type="component" value="Unassembled WGS sequence"/>
</dbReference>
<dbReference type="RefSeq" id="XP_018687313.1">
    <property type="nucleotide sequence ID" value="XM_018843330.1"/>
</dbReference>
<protein>
    <recommendedName>
        <fullName evidence="4">N-acetyltransferase domain-containing protein</fullName>
    </recommendedName>
</protein>
<keyword evidence="3" id="KW-1185">Reference proteome</keyword>
<sequence>MASRIGRLIHSRISEVAEGDLTGWDGNFQPAHLEWGHRPSFNKLIPRFIANIDHRLCANTTRTIVRTHDVDFSVFSTEEVQNTDNHADGVGFTSKEAVIDMNNAERYGLAITDEYAGYFSSSGLRNDAKLDLSDPENACYVDDTSEGKTNPYRVQDAVTGEQEITQREDTSAPIAMTNIYLRPAVSADIRGMKAILNGHIARGVRPSELSEITDDDMHQRLDLSTQARLPYIAAVERNRKNTRTKSRKVPRVNPNHPIQNIDPNYDGLVKDEPIGGWAAATDWSASDYVETITAELELHMAPGHCKSGVGRCLMDALLDATDRGYLAPEIFELHRR</sequence>
<dbReference type="OrthoDB" id="2129362at2759"/>
<dbReference type="InterPro" id="IPR016181">
    <property type="entry name" value="Acyl_CoA_acyltransferase"/>
</dbReference>
<comment type="caution">
    <text evidence="2">The sequence shown here is derived from an EMBL/GenBank/DDBJ whole genome shotgun (WGS) entry which is preliminary data.</text>
</comment>
<evidence type="ECO:0000313" key="2">
    <source>
        <dbReference type="EMBL" id="OAP53946.1"/>
    </source>
</evidence>
<evidence type="ECO:0008006" key="4">
    <source>
        <dbReference type="Google" id="ProtNLM"/>
    </source>
</evidence>
<feature type="region of interest" description="Disordered" evidence="1">
    <location>
        <begin position="241"/>
        <end position="265"/>
    </location>
</feature>
<proteinExistence type="predicted"/>